<keyword evidence="1" id="KW-0812">Transmembrane</keyword>
<organism evidence="2 3">
    <name type="scientific">Candidatus Nitrospira neomarina</name>
    <dbReference type="NCBI Taxonomy" id="3020899"/>
    <lineage>
        <taxon>Bacteria</taxon>
        <taxon>Pseudomonadati</taxon>
        <taxon>Nitrospirota</taxon>
        <taxon>Nitrospiria</taxon>
        <taxon>Nitrospirales</taxon>
        <taxon>Nitrospiraceae</taxon>
        <taxon>Nitrospira</taxon>
    </lineage>
</organism>
<dbReference type="AlphaFoldDB" id="A0AA96GEC3"/>
<name>A0AA96GEC3_9BACT</name>
<dbReference type="RefSeq" id="WP_312741590.1">
    <property type="nucleotide sequence ID" value="NZ_CP116968.1"/>
</dbReference>
<gene>
    <name evidence="2" type="ORF">PQG83_12660</name>
</gene>
<evidence type="ECO:0000256" key="1">
    <source>
        <dbReference type="SAM" id="Phobius"/>
    </source>
</evidence>
<dbReference type="Proteomes" id="UP001302494">
    <property type="component" value="Chromosome"/>
</dbReference>
<protein>
    <submittedName>
        <fullName evidence="2">Uncharacterized protein</fullName>
    </submittedName>
</protein>
<dbReference type="EMBL" id="CP116968">
    <property type="protein sequence ID" value="WNM60609.1"/>
    <property type="molecule type" value="Genomic_DNA"/>
</dbReference>
<evidence type="ECO:0000313" key="2">
    <source>
        <dbReference type="EMBL" id="WNM60609.1"/>
    </source>
</evidence>
<keyword evidence="1" id="KW-0472">Membrane</keyword>
<accession>A0AA96GEC3</accession>
<evidence type="ECO:0000313" key="3">
    <source>
        <dbReference type="Proteomes" id="UP001302494"/>
    </source>
</evidence>
<keyword evidence="3" id="KW-1185">Reference proteome</keyword>
<reference evidence="2 3" key="1">
    <citation type="submission" date="2023-01" db="EMBL/GenBank/DDBJ databases">
        <title>Cultivation and genomic characterization of new, ubiquitous marine nitrite-oxidizing bacteria from the Nitrospirales.</title>
        <authorList>
            <person name="Mueller A.J."/>
            <person name="Daebeler A."/>
            <person name="Herbold C.W."/>
            <person name="Kirkegaard R.H."/>
            <person name="Daims H."/>
        </authorList>
    </citation>
    <scope>NUCLEOTIDE SEQUENCE [LARGE SCALE GENOMIC DNA]</scope>
    <source>
        <strain evidence="2 3">DK</strain>
    </source>
</reference>
<sequence length="62" mass="7179">MMEFWVANPLIEMIFGIVSFVGVLLLGWANLMVDPPKTAVAIPAELNVWERHRLRQSQRKEE</sequence>
<feature type="transmembrane region" description="Helical" evidence="1">
    <location>
        <begin position="6"/>
        <end position="28"/>
    </location>
</feature>
<dbReference type="KEGG" id="nneo:PQG83_12660"/>
<keyword evidence="1" id="KW-1133">Transmembrane helix</keyword>
<proteinExistence type="predicted"/>